<reference evidence="1" key="1">
    <citation type="submission" date="2022-01" db="EMBL/GenBank/DDBJ databases">
        <title>Colwellia maritima, isolated from seawater.</title>
        <authorList>
            <person name="Kristyanto S."/>
            <person name="Jung J."/>
            <person name="Jeon C.O."/>
        </authorList>
    </citation>
    <scope>NUCLEOTIDE SEQUENCE</scope>
    <source>
        <strain evidence="1">MSW7</strain>
    </source>
</reference>
<sequence length="48" mass="5416">MTFSLEGLTPTAELPTGHFYYLNVSFTSSNGDMYNNHIYPITIISNDK</sequence>
<name>A0ABS9X355_9GAMM</name>
<protein>
    <recommendedName>
        <fullName evidence="3">DUF4625 domain-containing protein</fullName>
    </recommendedName>
</protein>
<comment type="caution">
    <text evidence="1">The sequence shown here is derived from an EMBL/GenBank/DDBJ whole genome shotgun (WGS) entry which is preliminary data.</text>
</comment>
<accession>A0ABS9X355</accession>
<evidence type="ECO:0008006" key="3">
    <source>
        <dbReference type="Google" id="ProtNLM"/>
    </source>
</evidence>
<organism evidence="1 2">
    <name type="scientific">Colwellia maritima</name>
    <dbReference type="NCBI Taxonomy" id="2912588"/>
    <lineage>
        <taxon>Bacteria</taxon>
        <taxon>Pseudomonadati</taxon>
        <taxon>Pseudomonadota</taxon>
        <taxon>Gammaproteobacteria</taxon>
        <taxon>Alteromonadales</taxon>
        <taxon>Colwelliaceae</taxon>
        <taxon>Colwellia</taxon>
    </lineage>
</organism>
<gene>
    <name evidence="1" type="ORF">L3081_11510</name>
</gene>
<dbReference type="EMBL" id="JAKKSL010000002">
    <property type="protein sequence ID" value="MCI2283916.1"/>
    <property type="molecule type" value="Genomic_DNA"/>
</dbReference>
<proteinExistence type="predicted"/>
<evidence type="ECO:0000313" key="1">
    <source>
        <dbReference type="EMBL" id="MCI2283916.1"/>
    </source>
</evidence>
<dbReference type="RefSeq" id="WP_242286253.1">
    <property type="nucleotide sequence ID" value="NZ_JAKKSL010000002.1"/>
</dbReference>
<evidence type="ECO:0000313" key="2">
    <source>
        <dbReference type="Proteomes" id="UP001139646"/>
    </source>
</evidence>
<keyword evidence="2" id="KW-1185">Reference proteome</keyword>
<dbReference type="Proteomes" id="UP001139646">
    <property type="component" value="Unassembled WGS sequence"/>
</dbReference>